<evidence type="ECO:0000313" key="11">
    <source>
        <dbReference type="Proteomes" id="UP001367676"/>
    </source>
</evidence>
<dbReference type="FunFam" id="2.60.40.10:FF:000328">
    <property type="entry name" value="CLUMA_CG000981, isoform A"/>
    <property type="match status" value="1"/>
</dbReference>
<reference evidence="10 11" key="1">
    <citation type="submission" date="2024-03" db="EMBL/GenBank/DDBJ databases">
        <title>Adaptation during the transition from Ophiocordyceps entomopathogen to insect associate is accompanied by gene loss and intensified selection.</title>
        <authorList>
            <person name="Ward C.M."/>
            <person name="Onetto C.A."/>
            <person name="Borneman A.R."/>
        </authorList>
    </citation>
    <scope>NUCLEOTIDE SEQUENCE [LARGE SCALE GENOMIC DNA]</scope>
    <source>
        <strain evidence="10">AWRI1</strain>
        <tissue evidence="10">Single Adult Female</tissue>
    </source>
</reference>
<dbReference type="PANTHER" id="PTHR12231:SF157">
    <property type="entry name" value="DPR-INTERACTING PROTEIN EPSILON-RELATED"/>
    <property type="match status" value="1"/>
</dbReference>
<dbReference type="InterPro" id="IPR003599">
    <property type="entry name" value="Ig_sub"/>
</dbReference>
<keyword evidence="7" id="KW-0325">Glycoprotein</keyword>
<evidence type="ECO:0000259" key="9">
    <source>
        <dbReference type="PROSITE" id="PS50835"/>
    </source>
</evidence>
<protein>
    <recommendedName>
        <fullName evidence="9">Ig-like domain-containing protein</fullName>
    </recommendedName>
</protein>
<dbReference type="Proteomes" id="UP001367676">
    <property type="component" value="Unassembled WGS sequence"/>
</dbReference>
<dbReference type="Gene3D" id="2.60.40.10">
    <property type="entry name" value="Immunoglobulins"/>
    <property type="match status" value="3"/>
</dbReference>
<dbReference type="InterPro" id="IPR007110">
    <property type="entry name" value="Ig-like_dom"/>
</dbReference>
<dbReference type="InterPro" id="IPR013783">
    <property type="entry name" value="Ig-like_fold"/>
</dbReference>
<dbReference type="FunFam" id="2.60.40.10:FF:000376">
    <property type="entry name" value="CLUMA_CG000981, isoform A"/>
    <property type="match status" value="1"/>
</dbReference>
<evidence type="ECO:0000256" key="8">
    <source>
        <dbReference type="ARBA" id="ARBA00023319"/>
    </source>
</evidence>
<evidence type="ECO:0000256" key="7">
    <source>
        <dbReference type="ARBA" id="ARBA00023180"/>
    </source>
</evidence>
<organism evidence="10 11">
    <name type="scientific">Parthenolecanium corni</name>
    <dbReference type="NCBI Taxonomy" id="536013"/>
    <lineage>
        <taxon>Eukaryota</taxon>
        <taxon>Metazoa</taxon>
        <taxon>Ecdysozoa</taxon>
        <taxon>Arthropoda</taxon>
        <taxon>Hexapoda</taxon>
        <taxon>Insecta</taxon>
        <taxon>Pterygota</taxon>
        <taxon>Neoptera</taxon>
        <taxon>Paraneoptera</taxon>
        <taxon>Hemiptera</taxon>
        <taxon>Sternorrhyncha</taxon>
        <taxon>Coccoidea</taxon>
        <taxon>Coccidae</taxon>
        <taxon>Parthenolecanium</taxon>
    </lineage>
</organism>
<comment type="caution">
    <text evidence="10">The sequence shown here is derived from an EMBL/GenBank/DDBJ whole genome shotgun (WGS) entry which is preliminary data.</text>
</comment>
<dbReference type="EMBL" id="JBBCAQ010000003">
    <property type="protein sequence ID" value="KAK7604687.1"/>
    <property type="molecule type" value="Genomic_DNA"/>
</dbReference>
<accession>A0AAN9TTM9</accession>
<gene>
    <name evidence="10" type="ORF">V9T40_005873</name>
</gene>
<evidence type="ECO:0000313" key="10">
    <source>
        <dbReference type="EMBL" id="KAK7604687.1"/>
    </source>
</evidence>
<dbReference type="SMART" id="SM00409">
    <property type="entry name" value="IG"/>
    <property type="match status" value="3"/>
</dbReference>
<sequence length="262" mass="29290">MHFEQSAILTVNKHVITRNPRITVSHDEQKAWNLHITGVQEADRGRYMCQLNTLSSKTQFGYLNVVVPPNIDDSMSSSDIIVREGANVTLTCHASGYPTPTIKWRRDGSANITLNKTHIVSEWEGNQMSLVRISRLDMGGYFCIANNSIPPAQSKAIKVSVDFPPQLLIPHQLVGAPIGSNLTLECFTEAHPTSLNYWSREPKQMITESRKYHSENVVGIPSFKSHMKLTIIDVGPQDMGQYKCVAKNPRGETDGTIRVYGR</sequence>
<comment type="subcellular location">
    <subcellularLocation>
        <location evidence="1">Cell membrane</location>
    </subcellularLocation>
</comment>
<evidence type="ECO:0000256" key="6">
    <source>
        <dbReference type="ARBA" id="ARBA00023157"/>
    </source>
</evidence>
<evidence type="ECO:0000256" key="1">
    <source>
        <dbReference type="ARBA" id="ARBA00004236"/>
    </source>
</evidence>
<dbReference type="GO" id="GO:0005886">
    <property type="term" value="C:plasma membrane"/>
    <property type="evidence" value="ECO:0007669"/>
    <property type="project" value="UniProtKB-SubCell"/>
</dbReference>
<name>A0AAN9TTM9_9HEMI</name>
<dbReference type="SUPFAM" id="SSF48726">
    <property type="entry name" value="Immunoglobulin"/>
    <property type="match status" value="3"/>
</dbReference>
<feature type="domain" description="Ig-like" evidence="9">
    <location>
        <begin position="165"/>
        <end position="258"/>
    </location>
</feature>
<evidence type="ECO:0000256" key="3">
    <source>
        <dbReference type="ARBA" id="ARBA00022729"/>
    </source>
</evidence>
<keyword evidence="8" id="KW-0393">Immunoglobulin domain</keyword>
<keyword evidence="2" id="KW-1003">Cell membrane</keyword>
<dbReference type="GO" id="GO:0043005">
    <property type="term" value="C:neuron projection"/>
    <property type="evidence" value="ECO:0007669"/>
    <property type="project" value="TreeGrafter"/>
</dbReference>
<dbReference type="Pfam" id="PF13927">
    <property type="entry name" value="Ig_3"/>
    <property type="match status" value="2"/>
</dbReference>
<evidence type="ECO:0000256" key="2">
    <source>
        <dbReference type="ARBA" id="ARBA00022475"/>
    </source>
</evidence>
<dbReference type="AlphaFoldDB" id="A0AAN9TTM9"/>
<dbReference type="InterPro" id="IPR003598">
    <property type="entry name" value="Ig_sub2"/>
</dbReference>
<evidence type="ECO:0000256" key="5">
    <source>
        <dbReference type="ARBA" id="ARBA00023136"/>
    </source>
</evidence>
<keyword evidence="4" id="KW-0677">Repeat</keyword>
<keyword evidence="11" id="KW-1185">Reference proteome</keyword>
<dbReference type="InterPro" id="IPR036179">
    <property type="entry name" value="Ig-like_dom_sf"/>
</dbReference>
<keyword evidence="5" id="KW-0472">Membrane</keyword>
<keyword evidence="3" id="KW-0732">Signal</keyword>
<evidence type="ECO:0000256" key="4">
    <source>
        <dbReference type="ARBA" id="ARBA00022737"/>
    </source>
</evidence>
<dbReference type="SMART" id="SM00408">
    <property type="entry name" value="IGc2"/>
    <property type="match status" value="2"/>
</dbReference>
<proteinExistence type="predicted"/>
<dbReference type="PANTHER" id="PTHR12231">
    <property type="entry name" value="CTX-RELATED TYPE I TRANSMEMBRANE PROTEIN"/>
    <property type="match status" value="1"/>
</dbReference>
<feature type="domain" description="Ig-like" evidence="9">
    <location>
        <begin position="69"/>
        <end position="160"/>
    </location>
</feature>
<dbReference type="InterPro" id="IPR051170">
    <property type="entry name" value="Neural/epithelial_adhesion"/>
</dbReference>
<dbReference type="PROSITE" id="PS50835">
    <property type="entry name" value="IG_LIKE"/>
    <property type="match status" value="2"/>
</dbReference>
<keyword evidence="6" id="KW-1015">Disulfide bond</keyword>